<evidence type="ECO:0000256" key="1">
    <source>
        <dbReference type="SAM" id="Phobius"/>
    </source>
</evidence>
<protein>
    <submittedName>
        <fullName evidence="2">Uncharacterized protein</fullName>
    </submittedName>
</protein>
<keyword evidence="1" id="KW-0472">Membrane</keyword>
<dbReference type="KEGG" id="vdi:Vdis_1257"/>
<sequence>MTKGNRKAIKIMIITMAVILTTILMIYAYTPRHEQVRVHEPLPRMAPAASLTGAFAYVSNFEYVNEPLSYYGWIPISGQTPVIVTQPNYWGEPALESTAMNNEPQVDIVNPSLIVRGDQFLSFQVAIYYGSGGSGFFGLVNSNYEPVAIIGVADGYVWAGPNLTDLKPVISLSSLSGALYPPGWVFIMVNVFNASTPYNKTAGWVMQVFVDQTDEPPFVISVPEAGNYYTAAIITTSGTVYYTDIIVTSLEIPIYLQKYNNMEGYGQGSGLLTTLLPPFYNLTALVLLKYWNTPQVGILSFQINAMNYYGATRSSCVGFFQVGVDLDPNGTIAPWYVPGKNCIAHYYFNETTMNPAVLPGIPTPNNTLLKLMIYYNITAKEIVFEIYDYNTSQLWIHAIPYSGTPFFATYTQLEFQYAYTKYPIYDYVFNGTMFDMQVTFLNGTTATLPASYMIPFELSAPPTWDLTYYNVNASGYNQFAK</sequence>
<feature type="transmembrane region" description="Helical" evidence="1">
    <location>
        <begin position="12"/>
        <end position="30"/>
    </location>
</feature>
<dbReference type="RefSeq" id="WP_013336368.1">
    <property type="nucleotide sequence ID" value="NC_014537.1"/>
</dbReference>
<reference evidence="3" key="2">
    <citation type="journal article" date="2010" name="Stand. Genomic Sci.">
        <title>Complete genome sequence of Vulcanisaeta distributa type strain (IC-017T).</title>
        <authorList>
            <person name="Mavromatis K."/>
            <person name="Sikorski J."/>
            <person name="Pabst E."/>
            <person name="Teshima H."/>
            <person name="Lapidus A."/>
            <person name="Lucas S."/>
            <person name="Nolan M."/>
            <person name="Glavina Del Rio T."/>
            <person name="Cheng J."/>
            <person name="Bruce D."/>
            <person name="Goodwin L."/>
            <person name="Pitluck S."/>
            <person name="Liolios K."/>
            <person name="Ivanova N."/>
            <person name="Mikhailova N."/>
            <person name="Pati A."/>
            <person name="Chen A."/>
            <person name="Palaniappan K."/>
            <person name="Land M."/>
            <person name="Hauser L."/>
            <person name="Chang Y."/>
            <person name="Jeffries C."/>
            <person name="Rohde M."/>
            <person name="Spring S."/>
            <person name="Goker M."/>
            <person name="Wirth R."/>
            <person name="Woyke T."/>
            <person name="Bristow J."/>
            <person name="Eisen J."/>
            <person name="Markowitz V."/>
            <person name="Hugenholtz P."/>
            <person name="Klenk H."/>
            <person name="Kyrpides N."/>
        </authorList>
    </citation>
    <scope>NUCLEOTIDE SEQUENCE [LARGE SCALE GENOMIC DNA]</scope>
    <source>
        <strain evidence="3">DSM 14429 / JCM 11212 / NBRC 100878 / IC-017</strain>
    </source>
</reference>
<dbReference type="STRING" id="572478.Vdis_1257"/>
<accession>E1QRE6</accession>
<reference evidence="2 3" key="1">
    <citation type="journal article" date="2010" name="Stand. Genomic Sci.">
        <title>Complete genome sequence of Vulcanisaeta distributa type strain (IC-017).</title>
        <authorList>
            <person name="Mavromatis K."/>
            <person name="Sikorski J."/>
            <person name="Pabst E."/>
            <person name="Teshima H."/>
            <person name="Lapidus A."/>
            <person name="Lucas S."/>
            <person name="Nolan M."/>
            <person name="Glavina Del Rio T."/>
            <person name="Cheng J.F."/>
            <person name="Bruce D."/>
            <person name="Goodwin L."/>
            <person name="Pitluck S."/>
            <person name="Liolios K."/>
            <person name="Ivanova N."/>
            <person name="Mikhailova N."/>
            <person name="Pati A."/>
            <person name="Chen A."/>
            <person name="Palaniappan K."/>
            <person name="Land M."/>
            <person name="Hauser L."/>
            <person name="Chang Y.J."/>
            <person name="Jeffries C.D."/>
            <person name="Rohde M."/>
            <person name="Spring S."/>
            <person name="Goker M."/>
            <person name="Wirth R."/>
            <person name="Woyke T."/>
            <person name="Bristow J."/>
            <person name="Eisen J.A."/>
            <person name="Markowitz V."/>
            <person name="Hugenholtz P."/>
            <person name="Klenk H.P."/>
            <person name="Kyrpides N.C."/>
        </authorList>
    </citation>
    <scope>NUCLEOTIDE SEQUENCE [LARGE SCALE GENOMIC DNA]</scope>
    <source>
        <strain evidence="3">DSM 14429 / JCM 11212 / NBRC 100878 / IC-017</strain>
    </source>
</reference>
<dbReference type="AlphaFoldDB" id="E1QRE6"/>
<dbReference type="Proteomes" id="UP000006681">
    <property type="component" value="Chromosome"/>
</dbReference>
<keyword evidence="1" id="KW-1133">Transmembrane helix</keyword>
<dbReference type="eggNOG" id="arCOG13845">
    <property type="taxonomic scope" value="Archaea"/>
</dbReference>
<evidence type="ECO:0000313" key="2">
    <source>
        <dbReference type="EMBL" id="ADN50643.1"/>
    </source>
</evidence>
<evidence type="ECO:0000313" key="3">
    <source>
        <dbReference type="Proteomes" id="UP000006681"/>
    </source>
</evidence>
<keyword evidence="1" id="KW-0812">Transmembrane</keyword>
<keyword evidence="3" id="KW-1185">Reference proteome</keyword>
<dbReference type="GeneID" id="9752189"/>
<proteinExistence type="predicted"/>
<dbReference type="EMBL" id="CP002100">
    <property type="protein sequence ID" value="ADN50643.1"/>
    <property type="molecule type" value="Genomic_DNA"/>
</dbReference>
<dbReference type="HOGENOM" id="CLU_566991_0_0_2"/>
<gene>
    <name evidence="2" type="ordered locus">Vdis_1257</name>
</gene>
<organism evidence="2 3">
    <name type="scientific">Vulcanisaeta distributa (strain DSM 14429 / JCM 11212 / NBRC 100878 / IC-017)</name>
    <dbReference type="NCBI Taxonomy" id="572478"/>
    <lineage>
        <taxon>Archaea</taxon>
        <taxon>Thermoproteota</taxon>
        <taxon>Thermoprotei</taxon>
        <taxon>Thermoproteales</taxon>
        <taxon>Thermoproteaceae</taxon>
        <taxon>Vulcanisaeta</taxon>
    </lineage>
</organism>
<name>E1QRE6_VULDI</name>